<protein>
    <recommendedName>
        <fullName evidence="1">Phage terminase large subunit GpA ATPase domain-containing protein</fullName>
    </recommendedName>
</protein>
<comment type="caution">
    <text evidence="2">The sequence shown here is derived from an EMBL/GenBank/DDBJ whole genome shotgun (WGS) entry which is preliminary data.</text>
</comment>
<dbReference type="InterPro" id="IPR027417">
    <property type="entry name" value="P-loop_NTPase"/>
</dbReference>
<organism evidence="2">
    <name type="scientific">marine sediment metagenome</name>
    <dbReference type="NCBI Taxonomy" id="412755"/>
    <lineage>
        <taxon>unclassified sequences</taxon>
        <taxon>metagenomes</taxon>
        <taxon>ecological metagenomes</taxon>
    </lineage>
</organism>
<name>A0A0F9SHF5_9ZZZZ</name>
<gene>
    <name evidence="2" type="ORF">LCGC14_0851050</name>
</gene>
<accession>A0A0F9SHF5</accession>
<dbReference type="GO" id="GO:0016887">
    <property type="term" value="F:ATP hydrolysis activity"/>
    <property type="evidence" value="ECO:0007669"/>
    <property type="project" value="InterPro"/>
</dbReference>
<dbReference type="Pfam" id="PF05876">
    <property type="entry name" value="GpA_ATPase"/>
    <property type="match status" value="1"/>
</dbReference>
<evidence type="ECO:0000313" key="2">
    <source>
        <dbReference type="EMBL" id="KKN28768.1"/>
    </source>
</evidence>
<dbReference type="EMBL" id="LAZR01002536">
    <property type="protein sequence ID" value="KKN28768.1"/>
    <property type="molecule type" value="Genomic_DNA"/>
</dbReference>
<evidence type="ECO:0000259" key="1">
    <source>
        <dbReference type="Pfam" id="PF05876"/>
    </source>
</evidence>
<dbReference type="Gene3D" id="3.40.50.300">
    <property type="entry name" value="P-loop containing nucleotide triphosphate hydrolases"/>
    <property type="match status" value="1"/>
</dbReference>
<proteinExistence type="predicted"/>
<dbReference type="InterPro" id="IPR046453">
    <property type="entry name" value="GpA_ATPase"/>
</dbReference>
<reference evidence="2" key="1">
    <citation type="journal article" date="2015" name="Nature">
        <title>Complex archaea that bridge the gap between prokaryotes and eukaryotes.</title>
        <authorList>
            <person name="Spang A."/>
            <person name="Saw J.H."/>
            <person name="Jorgensen S.L."/>
            <person name="Zaremba-Niedzwiedzka K."/>
            <person name="Martijn J."/>
            <person name="Lind A.E."/>
            <person name="van Eijk R."/>
            <person name="Schleper C."/>
            <person name="Guy L."/>
            <person name="Ettema T.J."/>
        </authorList>
    </citation>
    <scope>NUCLEOTIDE SEQUENCE</scope>
</reference>
<sequence>MELTAKETSNRIKTLTDLYKARATRSFIPALPILSLKGQPYSLVNYPPFEPIYSLVLAKRSLFKCGRQVSKTTNMSAQGVLHTGAQPHFALLFVAPRYEQVRRISTNYVKPFIENSLIRDLLISKRVENSVLQKTFLNESRMFFSFAFLDADRIRGLSVDAINYDEIQDIDIDFVPIIRECMSASRLGIERFFGTPKTLDNTIQVMWEESSQAEWVVRCSACNHENVPGVEYHLLKMIGPMGPICAKCERLINPRRGRWVHAVPMRRTTDCGYHVPQIILPMHYEDPDRPGRCPVEPSEKWLELLAKRDGRAGFNHQMFMNEVLGESCDTGVKLVTLTDIRNASVLHKNERRIALDVISTGKYRFITLGVDWGGGGESMISTTTAAVVGYNMRTGKTEVVYTERTHSAYTHHEEAKQLMDMFRAFRCHLFCHDYGGAGAIRETLMIQAGLPINKIMPLLYVRASVKKMVEAKRPAGFSQRMYFTLDKARSLVLQATCIKAQQVLLPEYESSKNITHDLLALMEDRHELHGKADIFLVTRNPKMTDDFAHALNFGCIGLWHGLVKRYPDLSKQLNIKLTKSQANFVHPPNPSFDIEEEPGA</sequence>
<feature type="domain" description="Phage terminase large subunit GpA ATPase" evidence="1">
    <location>
        <begin position="62"/>
        <end position="252"/>
    </location>
</feature>
<dbReference type="AlphaFoldDB" id="A0A0F9SHF5"/>